<dbReference type="HOGENOM" id="CLU_005284_0_0_1"/>
<dbReference type="SUPFAM" id="SSF49313">
    <property type="entry name" value="Cadherin-like"/>
    <property type="match status" value="5"/>
</dbReference>
<feature type="region of interest" description="Disordered" evidence="18">
    <location>
        <begin position="1223"/>
        <end position="1247"/>
    </location>
</feature>
<feature type="domain" description="Cadherin" evidence="20">
    <location>
        <begin position="159"/>
        <end position="269"/>
    </location>
</feature>
<dbReference type="InterPro" id="IPR009122">
    <property type="entry name" value="Desmosomal_cadherin"/>
</dbReference>
<dbReference type="Pfam" id="PF01049">
    <property type="entry name" value="CADH_Y-type_LIR"/>
    <property type="match status" value="1"/>
</dbReference>
<dbReference type="InterPro" id="IPR015919">
    <property type="entry name" value="Cadherin-like_sf"/>
</dbReference>
<feature type="domain" description="Cadherin" evidence="20">
    <location>
        <begin position="386"/>
        <end position="498"/>
    </location>
</feature>
<dbReference type="SMART" id="SM00112">
    <property type="entry name" value="CA"/>
    <property type="match status" value="4"/>
</dbReference>
<evidence type="ECO:0000256" key="15">
    <source>
        <dbReference type="PROSITE-ProRule" id="PRU00043"/>
    </source>
</evidence>
<keyword evidence="14" id="KW-0325">Glycoprotein</keyword>
<dbReference type="Pfam" id="PF00028">
    <property type="entry name" value="Cadherin"/>
    <property type="match status" value="4"/>
</dbReference>
<dbReference type="InterPro" id="IPR027397">
    <property type="entry name" value="Catenin-bd_sf"/>
</dbReference>
<evidence type="ECO:0000256" key="7">
    <source>
        <dbReference type="ARBA" id="ARBA00022729"/>
    </source>
</evidence>
<evidence type="ECO:0000256" key="1">
    <source>
        <dbReference type="ARBA" id="ARBA00004251"/>
    </source>
</evidence>
<keyword evidence="12 19" id="KW-1133">Transmembrane helix</keyword>
<evidence type="ECO:0000256" key="13">
    <source>
        <dbReference type="ARBA" id="ARBA00023136"/>
    </source>
</evidence>
<dbReference type="PANTHER" id="PTHR24025:SF10">
    <property type="entry name" value="DESMOGLEIN-4"/>
    <property type="match status" value="1"/>
</dbReference>
<dbReference type="GeneTree" id="ENSGT01030000234624"/>
<accession>H9GPT2</accession>
<keyword evidence="22" id="KW-1185">Reference proteome</keyword>
<dbReference type="InterPro" id="IPR002126">
    <property type="entry name" value="Cadherin-like_dom"/>
</dbReference>
<dbReference type="InParanoid" id="H9GPT2"/>
<proteinExistence type="predicted"/>
<keyword evidence="7" id="KW-0732">Signal</keyword>
<dbReference type="Gene3D" id="2.60.40.60">
    <property type="entry name" value="Cadherins"/>
    <property type="match status" value="5"/>
</dbReference>
<comment type="subcellular location">
    <subcellularLocation>
        <location evidence="2">Cell junction</location>
        <location evidence="2">Desmosome</location>
    </subcellularLocation>
    <subcellularLocation>
        <location evidence="1 16">Cell membrane</location>
        <topology evidence="1 16">Single-pass type I membrane protein</topology>
    </subcellularLocation>
</comment>
<evidence type="ECO:0000256" key="6">
    <source>
        <dbReference type="ARBA" id="ARBA00022723"/>
    </source>
</evidence>
<keyword evidence="5 16" id="KW-0812">Transmembrane</keyword>
<dbReference type="PANTHER" id="PTHR24025">
    <property type="entry name" value="DESMOGLEIN FAMILY MEMBER"/>
    <property type="match status" value="1"/>
</dbReference>
<dbReference type="GO" id="GO:0005509">
    <property type="term" value="F:calcium ion binding"/>
    <property type="evidence" value="ECO:0000318"/>
    <property type="project" value="GO_Central"/>
</dbReference>
<comment type="function">
    <text evidence="17">A component of desmosome cell-cell junctions which are required for positive regulation of cellular adhesion. Involved in the interaction of plaque proteins and intermediate filaments mediating cell-cell adhesion.</text>
</comment>
<keyword evidence="4" id="KW-0165">Cleavage on pair of basic residues</keyword>
<evidence type="ECO:0000256" key="5">
    <source>
        <dbReference type="ARBA" id="ARBA00022692"/>
    </source>
</evidence>
<evidence type="ECO:0000256" key="19">
    <source>
        <dbReference type="SAM" id="Phobius"/>
    </source>
</evidence>
<dbReference type="InterPro" id="IPR000233">
    <property type="entry name" value="Cadherin_Y-type_LIR"/>
</dbReference>
<keyword evidence="9 15" id="KW-0106">Calcium</keyword>
<evidence type="ECO:0000256" key="12">
    <source>
        <dbReference type="ARBA" id="ARBA00022989"/>
    </source>
</evidence>
<feature type="transmembrane region" description="Helical" evidence="19">
    <location>
        <begin position="768"/>
        <end position="787"/>
    </location>
</feature>
<evidence type="ECO:0000256" key="9">
    <source>
        <dbReference type="ARBA" id="ARBA00022837"/>
    </source>
</evidence>
<keyword evidence="10 16" id="KW-0130">Cell adhesion</keyword>
<keyword evidence="6" id="KW-0479">Metal-binding</keyword>
<reference evidence="21" key="1">
    <citation type="submission" date="2009-12" db="EMBL/GenBank/DDBJ databases">
        <title>The Genome Sequence of Anolis carolinensis (Green Anole Lizard).</title>
        <authorList>
            <consortium name="The Genome Sequencing Platform"/>
            <person name="Di Palma F."/>
            <person name="Alfoldi J."/>
            <person name="Heiman D."/>
            <person name="Young S."/>
            <person name="Grabherr M."/>
            <person name="Johnson J."/>
            <person name="Lander E.S."/>
            <person name="Lindblad-Toh K."/>
        </authorList>
    </citation>
    <scope>NUCLEOTIDE SEQUENCE [LARGE SCALE GENOMIC DNA]</scope>
    <source>
        <strain evidence="21">JBL SC #1</strain>
    </source>
</reference>
<evidence type="ECO:0000256" key="10">
    <source>
        <dbReference type="ARBA" id="ARBA00022889"/>
    </source>
</evidence>
<dbReference type="STRING" id="28377.ENSACAP00000017573"/>
<keyword evidence="13 19" id="KW-0472">Membrane</keyword>
<evidence type="ECO:0000256" key="16">
    <source>
        <dbReference type="RuleBase" id="RU003318"/>
    </source>
</evidence>
<evidence type="ECO:0000259" key="20">
    <source>
        <dbReference type="PROSITE" id="PS50268"/>
    </source>
</evidence>
<evidence type="ECO:0000256" key="8">
    <source>
        <dbReference type="ARBA" id="ARBA00022737"/>
    </source>
</evidence>
<evidence type="ECO:0000313" key="22">
    <source>
        <dbReference type="Proteomes" id="UP000001646"/>
    </source>
</evidence>
<dbReference type="CDD" id="cd11304">
    <property type="entry name" value="Cadherin_repeat"/>
    <property type="match status" value="4"/>
</dbReference>
<evidence type="ECO:0000256" key="18">
    <source>
        <dbReference type="SAM" id="MobiDB-lite"/>
    </source>
</evidence>
<dbReference type="InterPro" id="IPR050971">
    <property type="entry name" value="Cadherin-domain_protein"/>
</dbReference>
<dbReference type="PROSITE" id="PS50268">
    <property type="entry name" value="CADHERIN_2"/>
    <property type="match status" value="4"/>
</dbReference>
<dbReference type="FunFam" id="2.60.40.60:FF:000011">
    <property type="entry name" value="Cadherin 1"/>
    <property type="match status" value="1"/>
</dbReference>
<dbReference type="Ensembl" id="ENSACAT00000017919.3">
    <property type="protein sequence ID" value="ENSACAP00000017573.3"/>
    <property type="gene ID" value="ENSACAG00000017842.3"/>
</dbReference>
<feature type="compositionally biased region" description="Polar residues" evidence="18">
    <location>
        <begin position="1238"/>
        <end position="1247"/>
    </location>
</feature>
<evidence type="ECO:0000256" key="4">
    <source>
        <dbReference type="ARBA" id="ARBA00022685"/>
    </source>
</evidence>
<dbReference type="InterPro" id="IPR020894">
    <property type="entry name" value="Cadherin_CS"/>
</dbReference>
<keyword evidence="3" id="KW-1003">Cell membrane</keyword>
<evidence type="ECO:0000256" key="2">
    <source>
        <dbReference type="ARBA" id="ARBA00004568"/>
    </source>
</evidence>
<dbReference type="GO" id="GO:0005886">
    <property type="term" value="C:plasma membrane"/>
    <property type="evidence" value="ECO:0007669"/>
    <property type="project" value="UniProtKB-SubCell"/>
</dbReference>
<evidence type="ECO:0000256" key="14">
    <source>
        <dbReference type="ARBA" id="ARBA00023180"/>
    </source>
</evidence>
<feature type="domain" description="Cadherin" evidence="20">
    <location>
        <begin position="270"/>
        <end position="385"/>
    </location>
</feature>
<feature type="domain" description="Cadherin" evidence="20">
    <location>
        <begin position="76"/>
        <end position="158"/>
    </location>
</feature>
<evidence type="ECO:0000256" key="17">
    <source>
        <dbReference type="RuleBase" id="RU004358"/>
    </source>
</evidence>
<keyword evidence="8" id="KW-0677">Repeat</keyword>
<reference evidence="21" key="3">
    <citation type="submission" date="2025-09" db="UniProtKB">
        <authorList>
            <consortium name="Ensembl"/>
        </authorList>
    </citation>
    <scope>IDENTIFICATION</scope>
</reference>
<dbReference type="PRINTS" id="PR01818">
    <property type="entry name" value="DESMOCADHERN"/>
</dbReference>
<dbReference type="FunFam" id="2.60.40.60:FF:000083">
    <property type="entry name" value="Desmoglein 1"/>
    <property type="match status" value="1"/>
</dbReference>
<dbReference type="AlphaFoldDB" id="H9GPT2"/>
<evidence type="ECO:0000256" key="3">
    <source>
        <dbReference type="ARBA" id="ARBA00022475"/>
    </source>
</evidence>
<dbReference type="Proteomes" id="UP000001646">
    <property type="component" value="Unplaced"/>
</dbReference>
<dbReference type="GO" id="GO:0030057">
    <property type="term" value="C:desmosome"/>
    <property type="evidence" value="ECO:0000318"/>
    <property type="project" value="GO_Central"/>
</dbReference>
<dbReference type="GO" id="GO:0007156">
    <property type="term" value="P:homophilic cell adhesion via plasma membrane adhesion molecules"/>
    <property type="evidence" value="ECO:0007669"/>
    <property type="project" value="InterPro"/>
</dbReference>
<name>H9GPT2_ANOCA</name>
<protein>
    <submittedName>
        <fullName evidence="21">Desmoglein 1</fullName>
    </submittedName>
</protein>
<dbReference type="PROSITE" id="PS00232">
    <property type="entry name" value="CADHERIN_1"/>
    <property type="match status" value="3"/>
</dbReference>
<reference evidence="21" key="2">
    <citation type="submission" date="2025-08" db="UniProtKB">
        <authorList>
            <consortium name="Ensembl"/>
        </authorList>
    </citation>
    <scope>IDENTIFICATION</scope>
</reference>
<dbReference type="PRINTS" id="PR00205">
    <property type="entry name" value="CADHERIN"/>
</dbReference>
<dbReference type="FunFam" id="2.60.40.60:FF:000074">
    <property type="entry name" value="Desmoglein 4"/>
    <property type="match status" value="1"/>
</dbReference>
<keyword evidence="11" id="KW-0965">Cell junction</keyword>
<organism evidence="21 22">
    <name type="scientific">Anolis carolinensis</name>
    <name type="common">Green anole</name>
    <name type="synonym">American chameleon</name>
    <dbReference type="NCBI Taxonomy" id="28377"/>
    <lineage>
        <taxon>Eukaryota</taxon>
        <taxon>Metazoa</taxon>
        <taxon>Chordata</taxon>
        <taxon>Craniata</taxon>
        <taxon>Vertebrata</taxon>
        <taxon>Euteleostomi</taxon>
        <taxon>Lepidosauria</taxon>
        <taxon>Squamata</taxon>
        <taxon>Bifurcata</taxon>
        <taxon>Unidentata</taxon>
        <taxon>Episquamata</taxon>
        <taxon>Toxicofera</taxon>
        <taxon>Iguania</taxon>
        <taxon>Dactyloidae</taxon>
        <taxon>Anolis</taxon>
    </lineage>
</organism>
<evidence type="ECO:0000256" key="11">
    <source>
        <dbReference type="ARBA" id="ARBA00022949"/>
    </source>
</evidence>
<dbReference type="Gene3D" id="4.10.900.10">
    <property type="entry name" value="TCF3-CBD (Catenin binding domain)"/>
    <property type="match status" value="1"/>
</dbReference>
<sequence length="1247" mass="130347">MDWHPYRTAAVLFIFMVSLEFCIGRFYVEVKEWDKNGVERLKTYRRQKREWIKFAAACREEEDNSKRNPIARIRSDCEETQPIIYRISGVGIDQHPFGVFVINQKTGEINITKIVDRETNPIFTINCHAINPITEQSVETPLELRVRVLDINDNAPVFTLATFSGSIVESSMENTLVMKITATDADEPNNLNSKIAYKILSQTPGGPSKFILNAANGELHIANILDREEAGQYSLVVQATDRDGGPDGISSECLCQVSVDDVNDNFPVLSQSSYSVSIIENSLSQDLLRIQVEDADLAMTDNWFAEFFFISGNENNNFEIVLDQATNEGILRVVKEIDYEQFSSIPLSIGVRNIAPFHYSVASQYQAHGTPIIVQVNNVIEGPSFNPTTITVSASEGLTSENILTYTVGKFEAIDQDTGRIATNVRYEMGHDPAAWFNINPTTAEITFSKVIDRESIYVINGAYRAEVLAICKDAPYKTATGTIVLTIQDVNDNCPVVTDEIRKVCMDNPSVAITAKDLDDHPYGPPFRFTIVAQSPGSSWTIRIINETSAALFSNDVGFFIHEVQVKVYDNSGRSCERPLVVPLQACHCDRNAMCINGATQRIRVTIVGGGAGGGGMGGGGGAGGGGMGGGGAGGGGMGGGGGAGGGGMSGGGGAGGGGAGGGGAGGWDMGGGGGAGGGGMGGGGGTGGGGMGGGGGAGGGGMGGGGGAGGGGAGGGGWDNYDNGAGGGGDIDSGRITDGGGYDSGDTYVPGVGVEREGGGFALSPAAIFLMFLGGLIFVLVPILMSQSNCCRYCKSRPVGGVGAGFEPVPECTEGAIHSWGIEGAQPEDRDVSNICVTGTTKGDFGDSSDIYTTKYDGGMVSREETTGLGTVKGYGPTVGYETTTGYGTTGRTKETFGGTIKEYRESGVNMAFLDSYFSEKAFAYADEDEGRPANDCLLIYDHEGIGTPVGSIGCCSFIGDDLDDTYLDTLGPKFKTLAEICLGIEIEPFPDPNAPWPSLPNPEIELNLPPPGTTIVVNTSPPVPPPTNIGSTTVVTENTYTTSSVQPPRPMPDPMLHGNVVVTETYTSVPKLKPPTLNIDSLHGSNVVVTERVLAPGPVTDLHGMIDIPELPDGSNVVVTERVIAPNARIPPSMSIPDMADGSNVVVTERVIRPAASMQGNLGIPPELAGAHNVVVTERVVSGAGMSGGVGNMSMMSGAGMSGVGGLGPMLGPDNLLSQTMGSASPATSRRRVTKYSTIQYSNQ</sequence>
<dbReference type="GO" id="GO:0098609">
    <property type="term" value="P:cell-cell adhesion"/>
    <property type="evidence" value="ECO:0000318"/>
    <property type="project" value="GO_Central"/>
</dbReference>
<dbReference type="FunFam" id="4.10.900.10:FF:000003">
    <property type="entry name" value="Desmoglein 1"/>
    <property type="match status" value="1"/>
</dbReference>
<evidence type="ECO:0000313" key="21">
    <source>
        <dbReference type="Ensembl" id="ENSACAP00000017573.3"/>
    </source>
</evidence>
<dbReference type="Bgee" id="ENSACAG00000017842">
    <property type="expression patterns" value="Expressed in dewlap and 2 other cell types or tissues"/>
</dbReference>
<dbReference type="FunFam" id="2.60.40.60:FF:000068">
    <property type="entry name" value="Desmoglein 1"/>
    <property type="match status" value="1"/>
</dbReference>
<dbReference type="PRINTS" id="PR01819">
    <property type="entry name" value="DESMOGLEIN"/>
</dbReference>
<dbReference type="eggNOG" id="KOG3594">
    <property type="taxonomic scope" value="Eukaryota"/>
</dbReference>